<dbReference type="Pfam" id="PF02272">
    <property type="entry name" value="DHHA1"/>
    <property type="match status" value="1"/>
</dbReference>
<keyword evidence="3" id="KW-0378">Hydrolase</keyword>
<evidence type="ECO:0000313" key="6">
    <source>
        <dbReference type="Proteomes" id="UP000294641"/>
    </source>
</evidence>
<reference evidence="4 6" key="2">
    <citation type="submission" date="2019-03" db="EMBL/GenBank/DDBJ databases">
        <title>Genomic Encyclopedia of Type Strains, Phase IV (KMG-IV): sequencing the most valuable type-strain genomes for metagenomic binning, comparative biology and taxonomic classification.</title>
        <authorList>
            <person name="Goeker M."/>
        </authorList>
    </citation>
    <scope>NUCLEOTIDE SEQUENCE [LARGE SCALE GENOMIC DNA]</scope>
    <source>
        <strain evidence="4 6">DSM 20580</strain>
    </source>
</reference>
<dbReference type="SUPFAM" id="SSF64182">
    <property type="entry name" value="DHH phosphoesterases"/>
    <property type="match status" value="1"/>
</dbReference>
<organism evidence="3 5">
    <name type="scientific">Kurthia zopfii</name>
    <dbReference type="NCBI Taxonomy" id="1650"/>
    <lineage>
        <taxon>Bacteria</taxon>
        <taxon>Bacillati</taxon>
        <taxon>Bacillota</taxon>
        <taxon>Bacilli</taxon>
        <taxon>Bacillales</taxon>
        <taxon>Caryophanaceae</taxon>
        <taxon>Kurthia</taxon>
    </lineage>
</organism>
<dbReference type="Proteomes" id="UP000254330">
    <property type="component" value="Unassembled WGS sequence"/>
</dbReference>
<sequence>MKLEIIQAIEKYDTIILHRHVRPDEDAYGSQMGLHAIIEKNYPHKKVYKTGQHDPSLNYLGHPQEVADAIYEGALVIVTDTANQERIDDQRYTKGDFLIKIDHHPNDDAYGDIFWVDTDASSCSEMIYELFEFGKEQAGWALNEVAARYLFAGIVGDTGRFKYPSATEKTFKTASHLVQFDFDRDALFDGMYELSHGLLQLQGYMYQNFTMNEDGAAYIKLPIDILEKYNVTASETSALVASLGNVQGIKAWAIFVEEATQIRVRIRSKGLVINTIAKNFRGGGHPFASGATIYDWNESADLIQQLQAVCKS</sequence>
<dbReference type="Gene3D" id="3.90.1640.10">
    <property type="entry name" value="inorganic pyrophosphatase (n-terminal core)"/>
    <property type="match status" value="1"/>
</dbReference>
<dbReference type="PANTHER" id="PTHR47618:SF1">
    <property type="entry name" value="BIFUNCTIONAL OLIGORIBONUCLEASE AND PAP PHOSPHATASE NRNA"/>
    <property type="match status" value="1"/>
</dbReference>
<gene>
    <name evidence="3" type="primary">nrnA_1</name>
    <name evidence="4" type="ORF">DFR61_10868</name>
    <name evidence="3" type="ORF">NCTC10597_02013</name>
</gene>
<dbReference type="InterPro" id="IPR038763">
    <property type="entry name" value="DHH_sf"/>
</dbReference>
<dbReference type="InterPro" id="IPR003156">
    <property type="entry name" value="DHHA1_dom"/>
</dbReference>
<protein>
    <submittedName>
        <fullName evidence="3">Bifunctional oligoribonuclease and PAP phosphatase nrnA</fullName>
        <ecNumber evidence="3">3.1.-.-</ecNumber>
    </submittedName>
    <submittedName>
        <fullName evidence="4">Phosphoesterase RecJ-like protein</fullName>
    </submittedName>
</protein>
<dbReference type="PANTHER" id="PTHR47618">
    <property type="entry name" value="BIFUNCTIONAL OLIGORIBONUCLEASE AND PAP PHOSPHATASE NRNA"/>
    <property type="match status" value="1"/>
</dbReference>
<reference evidence="3 5" key="1">
    <citation type="submission" date="2018-06" db="EMBL/GenBank/DDBJ databases">
        <authorList>
            <consortium name="Pathogen Informatics"/>
            <person name="Doyle S."/>
        </authorList>
    </citation>
    <scope>NUCLEOTIDE SEQUENCE [LARGE SCALE GENOMIC DNA]</scope>
    <source>
        <strain evidence="3 5">NCTC10597</strain>
    </source>
</reference>
<evidence type="ECO:0000313" key="4">
    <source>
        <dbReference type="EMBL" id="TDR40554.1"/>
    </source>
</evidence>
<dbReference type="GO" id="GO:0016787">
    <property type="term" value="F:hydrolase activity"/>
    <property type="evidence" value="ECO:0007669"/>
    <property type="project" value="UniProtKB-KW"/>
</dbReference>
<feature type="domain" description="DDH" evidence="1">
    <location>
        <begin position="15"/>
        <end position="154"/>
    </location>
</feature>
<dbReference type="Proteomes" id="UP000294641">
    <property type="component" value="Unassembled WGS sequence"/>
</dbReference>
<dbReference type="EMBL" id="UGNP01000001">
    <property type="protein sequence ID" value="STX10293.1"/>
    <property type="molecule type" value="Genomic_DNA"/>
</dbReference>
<dbReference type="OrthoDB" id="9803668at2"/>
<dbReference type="AlphaFoldDB" id="A0A8B4QBZ7"/>
<dbReference type="InterPro" id="IPR051319">
    <property type="entry name" value="Oligoribo/pAp-PDE_c-di-AMP_PDE"/>
</dbReference>
<evidence type="ECO:0000259" key="2">
    <source>
        <dbReference type="Pfam" id="PF02272"/>
    </source>
</evidence>
<evidence type="ECO:0000259" key="1">
    <source>
        <dbReference type="Pfam" id="PF01368"/>
    </source>
</evidence>
<dbReference type="EC" id="3.1.-.-" evidence="3"/>
<feature type="domain" description="DHHA1" evidence="2">
    <location>
        <begin position="228"/>
        <end position="311"/>
    </location>
</feature>
<evidence type="ECO:0000313" key="3">
    <source>
        <dbReference type="EMBL" id="STX10293.1"/>
    </source>
</evidence>
<comment type="caution">
    <text evidence="3">The sequence shown here is derived from an EMBL/GenBank/DDBJ whole genome shotgun (WGS) entry which is preliminary data.</text>
</comment>
<dbReference type="Pfam" id="PF01368">
    <property type="entry name" value="DHH"/>
    <property type="match status" value="1"/>
</dbReference>
<dbReference type="InterPro" id="IPR001667">
    <property type="entry name" value="DDH_dom"/>
</dbReference>
<evidence type="ECO:0000313" key="5">
    <source>
        <dbReference type="Proteomes" id="UP000254330"/>
    </source>
</evidence>
<proteinExistence type="predicted"/>
<dbReference type="EMBL" id="SNZG01000008">
    <property type="protein sequence ID" value="TDR40554.1"/>
    <property type="molecule type" value="Genomic_DNA"/>
</dbReference>
<accession>A0A8B4QBZ7</accession>
<dbReference type="Gene3D" id="3.10.310.30">
    <property type="match status" value="1"/>
</dbReference>
<dbReference type="RefSeq" id="WP_109349044.1">
    <property type="nucleotide sequence ID" value="NZ_BJUE01000004.1"/>
</dbReference>
<dbReference type="GO" id="GO:0003676">
    <property type="term" value="F:nucleic acid binding"/>
    <property type="evidence" value="ECO:0007669"/>
    <property type="project" value="InterPro"/>
</dbReference>
<keyword evidence="6" id="KW-1185">Reference proteome</keyword>
<name>A0A8B4QBZ7_9BACL</name>